<evidence type="ECO:0000256" key="9">
    <source>
        <dbReference type="SAM" id="Phobius"/>
    </source>
</evidence>
<keyword evidence="5 9" id="KW-0472">Membrane</keyword>
<dbReference type="PIRSF" id="PIRSF005091">
    <property type="entry name" value="Mmb_sulf_HI1246"/>
    <property type="match status" value="1"/>
</dbReference>
<feature type="binding site" evidence="8">
    <location>
        <position position="483"/>
    </location>
    <ligand>
        <name>Mn(2+)</name>
        <dbReference type="ChEBI" id="CHEBI:29035"/>
    </ligand>
</feature>
<dbReference type="Proteomes" id="UP000244925">
    <property type="component" value="Unassembled WGS sequence"/>
</dbReference>
<keyword evidence="7" id="KW-0464">Manganese</keyword>
<dbReference type="SUPFAM" id="SSF53649">
    <property type="entry name" value="Alkaline phosphatase-like"/>
    <property type="match status" value="1"/>
</dbReference>
<feature type="domain" description="Sulfatase N-terminal" evidence="10">
    <location>
        <begin position="247"/>
        <end position="539"/>
    </location>
</feature>
<dbReference type="GO" id="GO:0046872">
    <property type="term" value="F:metal ion binding"/>
    <property type="evidence" value="ECO:0007669"/>
    <property type="project" value="UniProtKB-KW"/>
</dbReference>
<evidence type="ECO:0000256" key="3">
    <source>
        <dbReference type="ARBA" id="ARBA00022692"/>
    </source>
</evidence>
<feature type="transmembrane region" description="Helical" evidence="9">
    <location>
        <begin position="153"/>
        <end position="173"/>
    </location>
</feature>
<feature type="transmembrane region" description="Helical" evidence="9">
    <location>
        <begin position="51"/>
        <end position="70"/>
    </location>
</feature>
<evidence type="ECO:0000259" key="10">
    <source>
        <dbReference type="Pfam" id="PF00884"/>
    </source>
</evidence>
<reference evidence="12" key="1">
    <citation type="submission" date="2018-02" db="EMBL/GenBank/DDBJ databases">
        <authorList>
            <person name="Clavel T."/>
            <person name="Strowig T."/>
        </authorList>
    </citation>
    <scope>NUCLEOTIDE SEQUENCE [LARGE SCALE GENOMIC DNA]</scope>
    <source>
        <strain evidence="12">DSM 100764</strain>
    </source>
</reference>
<sequence length="609" mass="68125">MVMGKILRVFSGRDLWTGRMCVAVLSSLALLLWFDVDWCITTTFRAMSDPLMWLNTLVAALLMSIPYAAARRISVHVIWLTVVYGLLEANLMYCRTYLTAIPPASYLLVGNLSDFTASVTDSIRWYDWFGALTVVAAGWVMKRKAALRPRRPVARILLLSAVMALVSALWIMARGGFYAADDRLAQSCYYSTCGVPVYTLGGHIAYSLIDDSRRDATDHTPDIDRWIALHDSLVAVQELPADAVPRRNLVLIICESLESWPVEARIDGKEITPYLNSLLRDSTTLYAPNILTQVASGRSIDCQLLINCGLLPMNGQVYSMKYPSVTYPSLNKAMRERYGTKSYIFTCDKPITWNQQAIGRAFGYDSLIDRRAWRMDEMIGNPAKLSDGSFLRQSVELLRQGHIWPEGESRMLTFVTYSGHNPFRLPDNMVDPQFDMREKDLPRRLADYIAMAHYTDSQLHILIDYLRSRRDFDNTLVVIVGDHEGLAGDRNDFVKASSLVSAGQYTPLLILNPPVGGGSRVESVAGQIDIYPTLSAMLGLSGYFWHGMGQSLLDPDRGAYAVSMMTGEEVGDSAALTSRMLDMIRSARRISDAAIRSDYFKNQPLNGSD</sequence>
<evidence type="ECO:0000256" key="2">
    <source>
        <dbReference type="ARBA" id="ARBA00022475"/>
    </source>
</evidence>
<feature type="binding site" evidence="8">
    <location>
        <position position="255"/>
    </location>
    <ligand>
        <name>Mn(2+)</name>
        <dbReference type="ChEBI" id="CHEBI:29035"/>
    </ligand>
</feature>
<evidence type="ECO:0000256" key="8">
    <source>
        <dbReference type="PIRSR" id="PIRSR005091-3"/>
    </source>
</evidence>
<keyword evidence="7" id="KW-0479">Metal-binding</keyword>
<evidence type="ECO:0000256" key="1">
    <source>
        <dbReference type="ARBA" id="ARBA00004651"/>
    </source>
</evidence>
<evidence type="ECO:0000256" key="4">
    <source>
        <dbReference type="ARBA" id="ARBA00022989"/>
    </source>
</evidence>
<keyword evidence="4 9" id="KW-1133">Transmembrane helix</keyword>
<proteinExistence type="predicted"/>
<dbReference type="Gene3D" id="3.40.720.10">
    <property type="entry name" value="Alkaline Phosphatase, subunit A"/>
    <property type="match status" value="1"/>
</dbReference>
<protein>
    <submittedName>
        <fullName evidence="11">LTA synthase family protein</fullName>
    </submittedName>
</protein>
<dbReference type="AlphaFoldDB" id="A0A2V1IT52"/>
<dbReference type="InterPro" id="IPR017850">
    <property type="entry name" value="Alkaline_phosphatase_core_sf"/>
</dbReference>
<comment type="subcellular location">
    <subcellularLocation>
        <location evidence="1">Cell membrane</location>
        <topology evidence="1">Multi-pass membrane protein</topology>
    </subcellularLocation>
</comment>
<keyword evidence="2" id="KW-1003">Cell membrane</keyword>
<dbReference type="InterPro" id="IPR012160">
    <property type="entry name" value="LtaS-like"/>
</dbReference>
<feature type="transmembrane region" description="Helical" evidence="9">
    <location>
        <begin position="77"/>
        <end position="98"/>
    </location>
</feature>
<dbReference type="InterPro" id="IPR000917">
    <property type="entry name" value="Sulfatase_N"/>
</dbReference>
<evidence type="ECO:0000256" key="6">
    <source>
        <dbReference type="PIRSR" id="PIRSR005091-1"/>
    </source>
</evidence>
<dbReference type="GO" id="GO:0005886">
    <property type="term" value="C:plasma membrane"/>
    <property type="evidence" value="ECO:0007669"/>
    <property type="project" value="UniProtKB-SubCell"/>
</dbReference>
<dbReference type="PANTHER" id="PTHR47371">
    <property type="entry name" value="LIPOTEICHOIC ACID SYNTHASE"/>
    <property type="match status" value="1"/>
</dbReference>
<dbReference type="CDD" id="cd16015">
    <property type="entry name" value="LTA_synthase"/>
    <property type="match status" value="1"/>
</dbReference>
<dbReference type="PANTHER" id="PTHR47371:SF3">
    <property type="entry name" value="PHOSPHOGLYCEROL TRANSFERASE I"/>
    <property type="match status" value="1"/>
</dbReference>
<organism evidence="11 12">
    <name type="scientific">Paramuribaculum intestinale</name>
    <dbReference type="NCBI Taxonomy" id="2094151"/>
    <lineage>
        <taxon>Bacteria</taxon>
        <taxon>Pseudomonadati</taxon>
        <taxon>Bacteroidota</taxon>
        <taxon>Bacteroidia</taxon>
        <taxon>Bacteroidales</taxon>
        <taxon>Muribaculaceae</taxon>
        <taxon>Paramuribaculum</taxon>
    </lineage>
</organism>
<name>A0A2V1IT52_9BACT</name>
<feature type="active site" evidence="6">
    <location>
        <position position="299"/>
    </location>
</feature>
<feature type="binding site" evidence="7">
    <location>
        <position position="420"/>
    </location>
    <ligand>
        <name>substrate</name>
    </ligand>
</feature>
<evidence type="ECO:0000256" key="5">
    <source>
        <dbReference type="ARBA" id="ARBA00023136"/>
    </source>
</evidence>
<keyword evidence="12" id="KW-1185">Reference proteome</keyword>
<keyword evidence="3 9" id="KW-0812">Transmembrane</keyword>
<evidence type="ECO:0000313" key="11">
    <source>
        <dbReference type="EMBL" id="PWB07900.1"/>
    </source>
</evidence>
<comment type="caution">
    <text evidence="11">The sequence shown here is derived from an EMBL/GenBank/DDBJ whole genome shotgun (WGS) entry which is preliminary data.</text>
</comment>
<feature type="transmembrane region" description="Helical" evidence="9">
    <location>
        <begin position="123"/>
        <end position="141"/>
    </location>
</feature>
<accession>A0A2V1IT52</accession>
<dbReference type="EMBL" id="PUBV01000009">
    <property type="protein sequence ID" value="PWB07900.1"/>
    <property type="molecule type" value="Genomic_DNA"/>
</dbReference>
<feature type="binding site" evidence="8">
    <location>
        <position position="482"/>
    </location>
    <ligand>
        <name>Mn(2+)</name>
        <dbReference type="ChEBI" id="CHEBI:29035"/>
    </ligand>
</feature>
<gene>
    <name evidence="11" type="ORF">C5O25_05940</name>
</gene>
<evidence type="ECO:0000256" key="7">
    <source>
        <dbReference type="PIRSR" id="PIRSR005091-2"/>
    </source>
</evidence>
<dbReference type="InterPro" id="IPR050448">
    <property type="entry name" value="OpgB/LTA_synthase_biosynth"/>
</dbReference>
<dbReference type="Pfam" id="PF00884">
    <property type="entry name" value="Sulfatase"/>
    <property type="match status" value="1"/>
</dbReference>
<evidence type="ECO:0000313" key="12">
    <source>
        <dbReference type="Proteomes" id="UP000244925"/>
    </source>
</evidence>